<dbReference type="GO" id="GO:0008170">
    <property type="term" value="F:N-methyltransferase activity"/>
    <property type="evidence" value="ECO:0007669"/>
    <property type="project" value="InterPro"/>
</dbReference>
<organism evidence="10 11">
    <name type="scientific">Candidatus Ryanbacteria bacterium RIFCSPLOWO2_02_FULL_47_14</name>
    <dbReference type="NCBI Taxonomy" id="1802129"/>
    <lineage>
        <taxon>Bacteria</taxon>
        <taxon>Candidatus Ryaniibacteriota</taxon>
    </lineage>
</organism>
<sequence>MQFPEYKETRKYNELPLNKILCGDAVEVLKKIPSNSIDLVVTSPPYDDIRTYNGFSLNLPAVGKELNRILKEGGIAAMVIQDSTRNFGKTLTSFKTIIDWCDNAGFKLFETVIYRKYGTEGAWWTKRFRVDHEYMPIFLKGDRPVYFNKEPLKVPSKHGGKTMTGSGNRRTDGTTTKTITREINGMKCRGTVWNYLNAGDKNLLKRKHPATFPDKIPIDFIQCFCPPKGVVLDPFIGCGSTAVAAKQLGRNYIGIDISKEYCKLAEERIKTIGNSLFE</sequence>
<evidence type="ECO:0000313" key="11">
    <source>
        <dbReference type="Proteomes" id="UP000177954"/>
    </source>
</evidence>
<evidence type="ECO:0000256" key="3">
    <source>
        <dbReference type="ARBA" id="ARBA00022679"/>
    </source>
</evidence>
<evidence type="ECO:0000256" key="1">
    <source>
        <dbReference type="ARBA" id="ARBA00010203"/>
    </source>
</evidence>
<dbReference type="Proteomes" id="UP000177954">
    <property type="component" value="Unassembled WGS sequence"/>
</dbReference>
<dbReference type="InterPro" id="IPR029063">
    <property type="entry name" value="SAM-dependent_MTases_sf"/>
</dbReference>
<keyword evidence="4" id="KW-0949">S-adenosyl-L-methionine</keyword>
<proteinExistence type="inferred from homology"/>
<evidence type="ECO:0000313" key="10">
    <source>
        <dbReference type="EMBL" id="OGZ55849.1"/>
    </source>
</evidence>
<evidence type="ECO:0000259" key="9">
    <source>
        <dbReference type="Pfam" id="PF01555"/>
    </source>
</evidence>
<evidence type="ECO:0000256" key="2">
    <source>
        <dbReference type="ARBA" id="ARBA00022603"/>
    </source>
</evidence>
<dbReference type="PROSITE" id="PS00093">
    <property type="entry name" value="N4_MTASE"/>
    <property type="match status" value="1"/>
</dbReference>
<keyword evidence="2" id="KW-0489">Methyltransferase</keyword>
<reference evidence="10 11" key="1">
    <citation type="journal article" date="2016" name="Nat. Commun.">
        <title>Thousands of microbial genomes shed light on interconnected biogeochemical processes in an aquifer system.</title>
        <authorList>
            <person name="Anantharaman K."/>
            <person name="Brown C.T."/>
            <person name="Hug L.A."/>
            <person name="Sharon I."/>
            <person name="Castelle C.J."/>
            <person name="Probst A.J."/>
            <person name="Thomas B.C."/>
            <person name="Singh A."/>
            <person name="Wilkins M.J."/>
            <person name="Karaoz U."/>
            <person name="Brodie E.L."/>
            <person name="Williams K.H."/>
            <person name="Hubbard S.S."/>
            <person name="Banfield J.F."/>
        </authorList>
    </citation>
    <scope>NUCLEOTIDE SEQUENCE [LARGE SCALE GENOMIC DNA]</scope>
</reference>
<dbReference type="GO" id="GO:0003677">
    <property type="term" value="F:DNA binding"/>
    <property type="evidence" value="ECO:0007669"/>
    <property type="project" value="UniProtKB-KW"/>
</dbReference>
<dbReference type="GO" id="GO:0005737">
    <property type="term" value="C:cytoplasm"/>
    <property type="evidence" value="ECO:0007669"/>
    <property type="project" value="TreeGrafter"/>
</dbReference>
<dbReference type="PANTHER" id="PTHR13370:SF3">
    <property type="entry name" value="TRNA (GUANINE(10)-N2)-METHYLTRANSFERASE HOMOLOG"/>
    <property type="match status" value="1"/>
</dbReference>
<evidence type="ECO:0000256" key="8">
    <source>
        <dbReference type="RuleBase" id="RU362026"/>
    </source>
</evidence>
<dbReference type="CDD" id="cd02440">
    <property type="entry name" value="AdoMet_MTases"/>
    <property type="match status" value="1"/>
</dbReference>
<dbReference type="EMBL" id="MHNZ01000028">
    <property type="protein sequence ID" value="OGZ55849.1"/>
    <property type="molecule type" value="Genomic_DNA"/>
</dbReference>
<evidence type="ECO:0000256" key="7">
    <source>
        <dbReference type="ARBA" id="ARBA00049120"/>
    </source>
</evidence>
<dbReference type="Pfam" id="PF01555">
    <property type="entry name" value="N6_N4_Mtase"/>
    <property type="match status" value="1"/>
</dbReference>
<dbReference type="GO" id="GO:0032259">
    <property type="term" value="P:methylation"/>
    <property type="evidence" value="ECO:0007669"/>
    <property type="project" value="UniProtKB-KW"/>
</dbReference>
<feature type="domain" description="DNA methylase N-4/N-6" evidence="9">
    <location>
        <begin position="37"/>
        <end position="267"/>
    </location>
</feature>
<dbReference type="PRINTS" id="PR00508">
    <property type="entry name" value="S21N4MTFRASE"/>
</dbReference>
<dbReference type="EC" id="2.1.1.-" evidence="8"/>
<evidence type="ECO:0000256" key="5">
    <source>
        <dbReference type="ARBA" id="ARBA00022747"/>
    </source>
</evidence>
<dbReference type="GO" id="GO:0009007">
    <property type="term" value="F:site-specific DNA-methyltransferase (adenine-specific) activity"/>
    <property type="evidence" value="ECO:0007669"/>
    <property type="project" value="TreeGrafter"/>
</dbReference>
<dbReference type="GO" id="GO:0009307">
    <property type="term" value="P:DNA restriction-modification system"/>
    <property type="evidence" value="ECO:0007669"/>
    <property type="project" value="UniProtKB-KW"/>
</dbReference>
<name>A0A1G2H0F4_9BACT</name>
<dbReference type="InterPro" id="IPR017985">
    <property type="entry name" value="MeTrfase_CN4_CS"/>
</dbReference>
<dbReference type="AlphaFoldDB" id="A0A1G2H0F4"/>
<dbReference type="Gene3D" id="3.40.50.150">
    <property type="entry name" value="Vaccinia Virus protein VP39"/>
    <property type="match status" value="1"/>
</dbReference>
<dbReference type="PANTHER" id="PTHR13370">
    <property type="entry name" value="RNA METHYLASE-RELATED"/>
    <property type="match status" value="1"/>
</dbReference>
<dbReference type="SUPFAM" id="SSF53335">
    <property type="entry name" value="S-adenosyl-L-methionine-dependent methyltransferases"/>
    <property type="match status" value="1"/>
</dbReference>
<dbReference type="GO" id="GO:0015667">
    <property type="term" value="F:site-specific DNA-methyltransferase (cytosine-N4-specific) activity"/>
    <property type="evidence" value="ECO:0007669"/>
    <property type="project" value="UniProtKB-EC"/>
</dbReference>
<dbReference type="InterPro" id="IPR002941">
    <property type="entry name" value="DNA_methylase_N4/N6"/>
</dbReference>
<keyword evidence="3" id="KW-0808">Transferase</keyword>
<dbReference type="InterPro" id="IPR001091">
    <property type="entry name" value="RM_Methyltransferase"/>
</dbReference>
<gene>
    <name evidence="10" type="ORF">A3J04_01495</name>
</gene>
<keyword evidence="6" id="KW-0238">DNA-binding</keyword>
<comment type="similarity">
    <text evidence="1">Belongs to the N(4)/N(6)-methyltransferase family. N(4) subfamily.</text>
</comment>
<protein>
    <recommendedName>
        <fullName evidence="8">Methyltransferase</fullName>
        <ecNumber evidence="8">2.1.1.-</ecNumber>
    </recommendedName>
</protein>
<evidence type="ECO:0000256" key="4">
    <source>
        <dbReference type="ARBA" id="ARBA00022691"/>
    </source>
</evidence>
<comment type="caution">
    <text evidence="10">The sequence shown here is derived from an EMBL/GenBank/DDBJ whole genome shotgun (WGS) entry which is preliminary data.</text>
</comment>
<accession>A0A1G2H0F4</accession>
<comment type="catalytic activity">
    <reaction evidence="7">
        <text>a 2'-deoxycytidine in DNA + S-adenosyl-L-methionine = an N(4)-methyl-2'-deoxycytidine in DNA + S-adenosyl-L-homocysteine + H(+)</text>
        <dbReference type="Rhea" id="RHEA:16857"/>
        <dbReference type="Rhea" id="RHEA-COMP:11369"/>
        <dbReference type="Rhea" id="RHEA-COMP:13674"/>
        <dbReference type="ChEBI" id="CHEBI:15378"/>
        <dbReference type="ChEBI" id="CHEBI:57856"/>
        <dbReference type="ChEBI" id="CHEBI:59789"/>
        <dbReference type="ChEBI" id="CHEBI:85452"/>
        <dbReference type="ChEBI" id="CHEBI:137933"/>
        <dbReference type="EC" id="2.1.1.113"/>
    </reaction>
</comment>
<evidence type="ECO:0000256" key="6">
    <source>
        <dbReference type="ARBA" id="ARBA00023125"/>
    </source>
</evidence>
<keyword evidence="5" id="KW-0680">Restriction system</keyword>